<dbReference type="InParanoid" id="A0A165H9M1"/>
<keyword evidence="3" id="KW-1185">Reference proteome</keyword>
<dbReference type="PROSITE" id="PS50404">
    <property type="entry name" value="GST_NTER"/>
    <property type="match status" value="1"/>
</dbReference>
<accession>A0A165H9M1</accession>
<reference evidence="2 3" key="1">
    <citation type="journal article" date="2016" name="Mol. Biol. Evol.">
        <title>Comparative Genomics of Early-Diverging Mushroom-Forming Fungi Provides Insights into the Origins of Lignocellulose Decay Capabilities.</title>
        <authorList>
            <person name="Nagy L.G."/>
            <person name="Riley R."/>
            <person name="Tritt A."/>
            <person name="Adam C."/>
            <person name="Daum C."/>
            <person name="Floudas D."/>
            <person name="Sun H."/>
            <person name="Yadav J.S."/>
            <person name="Pangilinan J."/>
            <person name="Larsson K.H."/>
            <person name="Matsuura K."/>
            <person name="Barry K."/>
            <person name="Labutti K."/>
            <person name="Kuo R."/>
            <person name="Ohm R.A."/>
            <person name="Bhattacharya S.S."/>
            <person name="Shirouzu T."/>
            <person name="Yoshinaga Y."/>
            <person name="Martin F.M."/>
            <person name="Grigoriev I.V."/>
            <person name="Hibbett D.S."/>
        </authorList>
    </citation>
    <scope>NUCLEOTIDE SEQUENCE [LARGE SCALE GENOMIC DNA]</scope>
    <source>
        <strain evidence="2 3">HHB12029</strain>
    </source>
</reference>
<dbReference type="STRING" id="1314781.A0A165H9M1"/>
<dbReference type="Pfam" id="PF13409">
    <property type="entry name" value="GST_N_2"/>
    <property type="match status" value="1"/>
</dbReference>
<feature type="domain" description="GST N-terminal" evidence="1">
    <location>
        <begin position="8"/>
        <end position="107"/>
    </location>
</feature>
<name>A0A165H9M1_EXIGL</name>
<dbReference type="InterPro" id="IPR004045">
    <property type="entry name" value="Glutathione_S-Trfase_N"/>
</dbReference>
<gene>
    <name evidence="2" type="ORF">EXIGLDRAFT_769692</name>
</gene>
<dbReference type="Pfam" id="PF22041">
    <property type="entry name" value="GST_C_7"/>
    <property type="match status" value="1"/>
</dbReference>
<dbReference type="Gene3D" id="3.40.30.10">
    <property type="entry name" value="Glutaredoxin"/>
    <property type="match status" value="1"/>
</dbReference>
<evidence type="ECO:0000259" key="1">
    <source>
        <dbReference type="PROSITE" id="PS50404"/>
    </source>
</evidence>
<dbReference type="Gene3D" id="1.20.1050.10">
    <property type="match status" value="1"/>
</dbReference>
<proteinExistence type="predicted"/>
<dbReference type="AlphaFoldDB" id="A0A165H9M1"/>
<dbReference type="SUPFAM" id="SSF52833">
    <property type="entry name" value="Thioredoxin-like"/>
    <property type="match status" value="1"/>
</dbReference>
<evidence type="ECO:0000313" key="3">
    <source>
        <dbReference type="Proteomes" id="UP000077266"/>
    </source>
</evidence>
<sequence length="256" mass="28068">MSTTITFYDIKSNRGAWSPNAWKIRLALNLKGIPYKTHWLSFTEIEPFMKKLGANPTGKKPAPDDAEDLYTCPVIAISSPDGSSPSKLIEESDAIAEYLDAAYPDTPKLFPTGTRALQAAFGQFFLSEVMMPTSAVLVPGLVAILDEVNAKYVEDTRMRWYGAPVSTWAPLGSEKRAGVWKAAEEAWGKLAAVYAKSDGVWISGAQPVYADFIVVALLACAREVVQDSEFAAILKWHGGVWGKLWEASSPYLAERQ</sequence>
<dbReference type="InterPro" id="IPR054416">
    <property type="entry name" value="GST_UstS-like_C"/>
</dbReference>
<dbReference type="OrthoDB" id="4951845at2759"/>
<dbReference type="InterPro" id="IPR036249">
    <property type="entry name" value="Thioredoxin-like_sf"/>
</dbReference>
<dbReference type="EMBL" id="KV426023">
    <property type="protein sequence ID" value="KZV91645.1"/>
    <property type="molecule type" value="Genomic_DNA"/>
</dbReference>
<evidence type="ECO:0000313" key="2">
    <source>
        <dbReference type="EMBL" id="KZV91645.1"/>
    </source>
</evidence>
<dbReference type="Proteomes" id="UP000077266">
    <property type="component" value="Unassembled WGS sequence"/>
</dbReference>
<organism evidence="2 3">
    <name type="scientific">Exidia glandulosa HHB12029</name>
    <dbReference type="NCBI Taxonomy" id="1314781"/>
    <lineage>
        <taxon>Eukaryota</taxon>
        <taxon>Fungi</taxon>
        <taxon>Dikarya</taxon>
        <taxon>Basidiomycota</taxon>
        <taxon>Agaricomycotina</taxon>
        <taxon>Agaricomycetes</taxon>
        <taxon>Auriculariales</taxon>
        <taxon>Exidiaceae</taxon>
        <taxon>Exidia</taxon>
    </lineage>
</organism>
<protein>
    <recommendedName>
        <fullName evidence="1">GST N-terminal domain-containing protein</fullName>
    </recommendedName>
</protein>